<dbReference type="RefSeq" id="WP_155146886.1">
    <property type="nucleotide sequence ID" value="NZ_JACOPQ010000001.1"/>
</dbReference>
<sequence length="193" mass="22683">MKTLYEKYKKIKIDGTWIGLAFEDNDQYFCTPIGAKIIGWDNGIHYCFIEGFGDMVFCVNPESCCDYYVYPVAKNFYDFLSLILATQNTNSMQQVILWDKQTFKSFMNDPENIEYVAKKEVTDALNTIRMELGVMPMEKPFEYIKELQRDFPYEHICFSNEYYDTLGLERPDGTAADENGFEFDAVKFRFEKN</sequence>
<proteinExistence type="predicted"/>
<reference evidence="1" key="1">
    <citation type="submission" date="2020-08" db="EMBL/GenBank/DDBJ databases">
        <title>Genome public.</title>
        <authorList>
            <person name="Liu C."/>
            <person name="Sun Q."/>
        </authorList>
    </citation>
    <scope>NUCLEOTIDE SEQUENCE</scope>
    <source>
        <strain evidence="1">NSJ-52</strain>
    </source>
</reference>
<comment type="caution">
    <text evidence="1">The sequence shown here is derived from an EMBL/GenBank/DDBJ whole genome shotgun (WGS) entry which is preliminary data.</text>
</comment>
<dbReference type="AlphaFoldDB" id="A0A8J6JAF0"/>
<gene>
    <name evidence="1" type="ORF">H8S62_02110</name>
</gene>
<keyword evidence="2" id="KW-1185">Reference proteome</keyword>
<evidence type="ECO:0000313" key="2">
    <source>
        <dbReference type="Proteomes" id="UP000607645"/>
    </source>
</evidence>
<protein>
    <submittedName>
        <fullName evidence="1">Uncharacterized protein</fullName>
    </submittedName>
</protein>
<organism evidence="1 2">
    <name type="scientific">Lawsonibacter faecis</name>
    <dbReference type="NCBI Taxonomy" id="2763052"/>
    <lineage>
        <taxon>Bacteria</taxon>
        <taxon>Bacillati</taxon>
        <taxon>Bacillota</taxon>
        <taxon>Clostridia</taxon>
        <taxon>Eubacteriales</taxon>
        <taxon>Oscillospiraceae</taxon>
        <taxon>Lawsonibacter</taxon>
    </lineage>
</organism>
<dbReference type="Proteomes" id="UP000607645">
    <property type="component" value="Unassembled WGS sequence"/>
</dbReference>
<name>A0A8J6JAF0_9FIRM</name>
<accession>A0A8J6JAF0</accession>
<evidence type="ECO:0000313" key="1">
    <source>
        <dbReference type="EMBL" id="MBC5735806.1"/>
    </source>
</evidence>
<dbReference type="EMBL" id="JACOPQ010000001">
    <property type="protein sequence ID" value="MBC5735806.1"/>
    <property type="molecule type" value="Genomic_DNA"/>
</dbReference>